<evidence type="ECO:0000313" key="8">
    <source>
        <dbReference type="Proteomes" id="UP001432128"/>
    </source>
</evidence>
<name>A0AAU4K324_9NOCA</name>
<feature type="region of interest" description="Disordered" evidence="4">
    <location>
        <begin position="319"/>
        <end position="350"/>
    </location>
</feature>
<dbReference type="GO" id="GO:0030288">
    <property type="term" value="C:outer membrane-bounded periplasmic space"/>
    <property type="evidence" value="ECO:0007669"/>
    <property type="project" value="TreeGrafter"/>
</dbReference>
<comment type="similarity">
    <text evidence="1">Belongs to the bacterial solute-binding protein 3 family.</text>
</comment>
<organism evidence="7 8">
    <name type="scientific">Williamsia herbipolensis</name>
    <dbReference type="NCBI Taxonomy" id="1603258"/>
    <lineage>
        <taxon>Bacteria</taxon>
        <taxon>Bacillati</taxon>
        <taxon>Actinomycetota</taxon>
        <taxon>Actinomycetes</taxon>
        <taxon>Mycobacteriales</taxon>
        <taxon>Nocardiaceae</taxon>
        <taxon>Williamsia</taxon>
    </lineage>
</organism>
<evidence type="ECO:0000256" key="2">
    <source>
        <dbReference type="ARBA" id="ARBA00022448"/>
    </source>
</evidence>
<dbReference type="AlphaFoldDB" id="A0AAU4K324"/>
<dbReference type="SMART" id="SM00062">
    <property type="entry name" value="PBPb"/>
    <property type="match status" value="1"/>
</dbReference>
<feature type="domain" description="Solute-binding protein family 3/N-terminal" evidence="6">
    <location>
        <begin position="54"/>
        <end position="292"/>
    </location>
</feature>
<proteinExistence type="inferred from homology"/>
<evidence type="ECO:0000256" key="5">
    <source>
        <dbReference type="SAM" id="SignalP"/>
    </source>
</evidence>
<gene>
    <name evidence="7" type="ORF">OG579_01175</name>
</gene>
<accession>A0AAU4K324</accession>
<dbReference type="GO" id="GO:0005576">
    <property type="term" value="C:extracellular region"/>
    <property type="evidence" value="ECO:0007669"/>
    <property type="project" value="TreeGrafter"/>
</dbReference>
<dbReference type="SUPFAM" id="SSF53850">
    <property type="entry name" value="Periplasmic binding protein-like II"/>
    <property type="match status" value="1"/>
</dbReference>
<dbReference type="Proteomes" id="UP001432128">
    <property type="component" value="Chromosome"/>
</dbReference>
<dbReference type="PANTHER" id="PTHR30085:SF6">
    <property type="entry name" value="ABC TRANSPORTER GLUTAMINE-BINDING PROTEIN GLNH"/>
    <property type="match status" value="1"/>
</dbReference>
<sequence>MRASPQPVTTAHPRRRRWSTVAVLAVTLAVTAASLTACGNTNPRDLIASIKDGSVILGTKYDQPGLGLREPNKDFTGFDTLVSRYVVDSIADDLGVEHPKITWRETPSAQRETLIENGEVDMIAATYSINAARSERVAFAGPYLVNYQGLLVRKDDDSIATLTDLDKGKKLCSVTGSTSAQNVKAQLPRIQLQEYDSYSGCVEALRLKKIDALTTDEVILAGFANFDIYDDQFKIVDMTYPKDACVTSSGKKVLRKQGAPFSTERYGIGMPKNYPANVTAANKALDKMLTPDGSGSSPWERALRESVGDEEVEMLMKRADAPDSPFTFTPKPGDLSFLDSKSTPCPAGLS</sequence>
<dbReference type="RefSeq" id="WP_328857787.1">
    <property type="nucleotide sequence ID" value="NZ_CP108021.1"/>
</dbReference>
<dbReference type="KEGG" id="whr:OG579_01175"/>
<evidence type="ECO:0000256" key="3">
    <source>
        <dbReference type="ARBA" id="ARBA00022729"/>
    </source>
</evidence>
<dbReference type="CDD" id="cd13690">
    <property type="entry name" value="PBP2_GluB"/>
    <property type="match status" value="1"/>
</dbReference>
<keyword evidence="2" id="KW-0813">Transport</keyword>
<feature type="signal peptide" evidence="5">
    <location>
        <begin position="1"/>
        <end position="32"/>
    </location>
</feature>
<dbReference type="PANTHER" id="PTHR30085">
    <property type="entry name" value="AMINO ACID ABC TRANSPORTER PERMEASE"/>
    <property type="match status" value="1"/>
</dbReference>
<keyword evidence="3 5" id="KW-0732">Signal</keyword>
<dbReference type="GO" id="GO:0006865">
    <property type="term" value="P:amino acid transport"/>
    <property type="evidence" value="ECO:0007669"/>
    <property type="project" value="TreeGrafter"/>
</dbReference>
<protein>
    <submittedName>
        <fullName evidence="7">Glutamate ABC transporter substrate-binding protein</fullName>
    </submittedName>
</protein>
<dbReference type="Gene3D" id="3.40.190.10">
    <property type="entry name" value="Periplasmic binding protein-like II"/>
    <property type="match status" value="2"/>
</dbReference>
<reference evidence="7 8" key="1">
    <citation type="submission" date="2022-10" db="EMBL/GenBank/DDBJ databases">
        <title>The complete genomes of actinobacterial strains from the NBC collection.</title>
        <authorList>
            <person name="Joergensen T.S."/>
            <person name="Alvarez Arevalo M."/>
            <person name="Sterndorff E.B."/>
            <person name="Faurdal D."/>
            <person name="Vuksanovic O."/>
            <person name="Mourched A.-S."/>
            <person name="Charusanti P."/>
            <person name="Shaw S."/>
            <person name="Blin K."/>
            <person name="Weber T."/>
        </authorList>
    </citation>
    <scope>NUCLEOTIDE SEQUENCE [LARGE SCALE GENOMIC DNA]</scope>
    <source>
        <strain evidence="7 8">NBC_00319</strain>
    </source>
</reference>
<dbReference type="InterPro" id="IPR051455">
    <property type="entry name" value="Bact_solute-bind_prot3"/>
</dbReference>
<dbReference type="Pfam" id="PF00497">
    <property type="entry name" value="SBP_bac_3"/>
    <property type="match status" value="1"/>
</dbReference>
<dbReference type="EMBL" id="CP108021">
    <property type="protein sequence ID" value="WUM20493.1"/>
    <property type="molecule type" value="Genomic_DNA"/>
</dbReference>
<dbReference type="InterPro" id="IPR001638">
    <property type="entry name" value="Solute-binding_3/MltF_N"/>
</dbReference>
<evidence type="ECO:0000256" key="4">
    <source>
        <dbReference type="SAM" id="MobiDB-lite"/>
    </source>
</evidence>
<evidence type="ECO:0000259" key="6">
    <source>
        <dbReference type="SMART" id="SM00062"/>
    </source>
</evidence>
<keyword evidence="8" id="KW-1185">Reference proteome</keyword>
<feature type="chain" id="PRO_5043581649" evidence="5">
    <location>
        <begin position="33"/>
        <end position="350"/>
    </location>
</feature>
<evidence type="ECO:0000313" key="7">
    <source>
        <dbReference type="EMBL" id="WUM20493.1"/>
    </source>
</evidence>
<evidence type="ECO:0000256" key="1">
    <source>
        <dbReference type="ARBA" id="ARBA00010333"/>
    </source>
</evidence>